<dbReference type="EMBL" id="VBTH01000018">
    <property type="protein sequence ID" value="TLQ03581.1"/>
    <property type="molecule type" value="Genomic_DNA"/>
</dbReference>
<keyword evidence="4" id="KW-0547">Nucleotide-binding</keyword>
<dbReference type="PRINTS" id="PR00368">
    <property type="entry name" value="FADPNR"/>
</dbReference>
<accession>A0A5R9BUA4</accession>
<dbReference type="OrthoDB" id="9800167at2"/>
<dbReference type="GO" id="GO:0016491">
    <property type="term" value="F:oxidoreductase activity"/>
    <property type="evidence" value="ECO:0007669"/>
    <property type="project" value="InterPro"/>
</dbReference>
<evidence type="ECO:0000256" key="3">
    <source>
        <dbReference type="ARBA" id="ARBA00022827"/>
    </source>
</evidence>
<dbReference type="AlphaFoldDB" id="A0A5R9BUA4"/>
<dbReference type="PRINTS" id="PR00411">
    <property type="entry name" value="PNDRDTASEI"/>
</dbReference>
<dbReference type="InterPro" id="IPR016156">
    <property type="entry name" value="FAD/NAD-linked_Rdtase_dimer_sf"/>
</dbReference>
<dbReference type="InterPro" id="IPR001100">
    <property type="entry name" value="Pyr_nuc-diS_OxRdtase"/>
</dbReference>
<dbReference type="Pfam" id="PF02852">
    <property type="entry name" value="Pyr_redox_dim"/>
    <property type="match status" value="1"/>
</dbReference>
<evidence type="ECO:0000256" key="1">
    <source>
        <dbReference type="ARBA" id="ARBA00007532"/>
    </source>
</evidence>
<dbReference type="PANTHER" id="PTHR43014:SF5">
    <property type="entry name" value="GLUTATHIONE REDUCTASE (NADPH)"/>
    <property type="match status" value="1"/>
</dbReference>
<name>A0A5R9BUA4_9LACO</name>
<dbReference type="Gene3D" id="3.50.50.60">
    <property type="entry name" value="FAD/NAD(P)-binding domain"/>
    <property type="match status" value="2"/>
</dbReference>
<comment type="similarity">
    <text evidence="1">Belongs to the class-I pyridine nucleotide-disulfide oxidoreductase family.</text>
</comment>
<feature type="binding site" evidence="4">
    <location>
        <begin position="172"/>
        <end position="179"/>
    </location>
    <ligand>
        <name>NAD(+)</name>
        <dbReference type="ChEBI" id="CHEBI:57540"/>
    </ligand>
</feature>
<protein>
    <submittedName>
        <fullName evidence="8">NAD(P)/FAD-dependent oxidoreductase</fullName>
    </submittedName>
</protein>
<reference evidence="8 9" key="1">
    <citation type="submission" date="2019-05" db="EMBL/GenBank/DDBJ databases">
        <title>The metagenome of a microbial culture collection derived from dairy environment covers the genomic content of the human microbiome.</title>
        <authorList>
            <person name="Roder T."/>
            <person name="Wuthrich D."/>
            <person name="Sattari Z."/>
            <person name="Von Ah U."/>
            <person name="Bar C."/>
            <person name="Ronchi F."/>
            <person name="Macpherson A.J."/>
            <person name="Ganal-Vonarburg S.C."/>
            <person name="Bruggmann R."/>
            <person name="Vergeres G."/>
        </authorList>
    </citation>
    <scope>NUCLEOTIDE SEQUENCE [LARGE SCALE GENOMIC DNA]</scope>
    <source>
        <strain evidence="8 9">FAM 18815</strain>
    </source>
</reference>
<feature type="binding site" evidence="4">
    <location>
        <position position="299"/>
    </location>
    <ligand>
        <name>FAD</name>
        <dbReference type="ChEBI" id="CHEBI:57692"/>
    </ligand>
</feature>
<feature type="domain" description="Pyridine nucleotide-disulphide oxidoreductase dimerisation" evidence="6">
    <location>
        <begin position="336"/>
        <end position="438"/>
    </location>
</feature>
<evidence type="ECO:0000256" key="5">
    <source>
        <dbReference type="PIRSR" id="PIRSR000350-4"/>
    </source>
</evidence>
<comment type="caution">
    <text evidence="8">The sequence shown here is derived from an EMBL/GenBank/DDBJ whole genome shotgun (WGS) entry which is preliminary data.</text>
</comment>
<evidence type="ECO:0000256" key="2">
    <source>
        <dbReference type="ARBA" id="ARBA00022630"/>
    </source>
</evidence>
<dbReference type="InterPro" id="IPR036188">
    <property type="entry name" value="FAD/NAD-bd_sf"/>
</dbReference>
<gene>
    <name evidence="8" type="ORF">FEZ51_08650</name>
</gene>
<keyword evidence="4" id="KW-0520">NAD</keyword>
<dbReference type="InterPro" id="IPR004099">
    <property type="entry name" value="Pyr_nucl-diS_OxRdtase_dimer"/>
</dbReference>
<evidence type="ECO:0000259" key="7">
    <source>
        <dbReference type="Pfam" id="PF07992"/>
    </source>
</evidence>
<sequence length="444" mass="48942">MTNYDVVIIGAGPGGLGLAYPLKQAGLNIAVVEENLWGGTCPNRGCDPKKVLLSAVEARMHSKYLVNNGIKAAPEIDWTALMQFEKTFTAPVSKSSRLGLSNADIDTISGHAEFIDSNTLKVDDKIIHSEKFVIATGQRPGRLMAVKNQELMLTSTDFLKMDQLPDEIAFIGGGYIAFELAMIAAAAGAKVHIIHHNDRPLKDFPKEYVDALLKQMEAENIQIHLNTDIKEIKKETNRFILDDESGFTLKVDRAFVTAGRKPNDDTLNLEKIGVQTDRGGIVVNDHLETTIKGIFAMGDVISKSHPKLTPVSGFEAQYLAKLLNNQTAEAIDYPAIPTVVYGMPKLAQTGVKLQEALEHEDQYQIQTNETTDWFTYRRLGEPQAKVSVVRERKTNKIVGAVTMSSEAEHLINDFATVINHGGSASEINNQIWAYPTEASDLEYM</sequence>
<evidence type="ECO:0000313" key="9">
    <source>
        <dbReference type="Proteomes" id="UP000305541"/>
    </source>
</evidence>
<feature type="disulfide bond" description="Redox-active" evidence="5">
    <location>
        <begin position="41"/>
        <end position="46"/>
    </location>
</feature>
<evidence type="ECO:0000313" key="8">
    <source>
        <dbReference type="EMBL" id="TLQ03581.1"/>
    </source>
</evidence>
<feature type="domain" description="FAD/NAD(P)-binding" evidence="7">
    <location>
        <begin position="4"/>
        <end position="313"/>
    </location>
</feature>
<dbReference type="PANTHER" id="PTHR43014">
    <property type="entry name" value="MERCURIC REDUCTASE"/>
    <property type="match status" value="1"/>
</dbReference>
<proteinExistence type="inferred from homology"/>
<keyword evidence="2" id="KW-0285">Flavoprotein</keyword>
<feature type="binding site" evidence="4">
    <location>
        <position position="50"/>
    </location>
    <ligand>
        <name>FAD</name>
        <dbReference type="ChEBI" id="CHEBI:57692"/>
    </ligand>
</feature>
<dbReference type="Gene3D" id="3.30.390.30">
    <property type="match status" value="1"/>
</dbReference>
<evidence type="ECO:0000259" key="6">
    <source>
        <dbReference type="Pfam" id="PF02852"/>
    </source>
</evidence>
<dbReference type="SUPFAM" id="SSF55424">
    <property type="entry name" value="FAD/NAD-linked reductases, dimerisation (C-terminal) domain"/>
    <property type="match status" value="1"/>
</dbReference>
<dbReference type="RefSeq" id="WP_138474770.1">
    <property type="nucleotide sequence ID" value="NZ_VBTH01000018.1"/>
</dbReference>
<keyword evidence="3 4" id="KW-0274">FAD</keyword>
<comment type="cofactor">
    <cofactor evidence="4">
        <name>FAD</name>
        <dbReference type="ChEBI" id="CHEBI:57692"/>
    </cofactor>
    <text evidence="4">Binds 1 FAD per subunit.</text>
</comment>
<dbReference type="InterPro" id="IPR023753">
    <property type="entry name" value="FAD/NAD-binding_dom"/>
</dbReference>
<dbReference type="Proteomes" id="UP000305541">
    <property type="component" value="Unassembled WGS sequence"/>
</dbReference>
<evidence type="ECO:0000256" key="4">
    <source>
        <dbReference type="PIRSR" id="PIRSR000350-3"/>
    </source>
</evidence>
<organism evidence="8 9">
    <name type="scientific">Pediococcus stilesii</name>
    <dbReference type="NCBI Taxonomy" id="331679"/>
    <lineage>
        <taxon>Bacteria</taxon>
        <taxon>Bacillati</taxon>
        <taxon>Bacillota</taxon>
        <taxon>Bacilli</taxon>
        <taxon>Lactobacillales</taxon>
        <taxon>Lactobacillaceae</taxon>
        <taxon>Pediococcus</taxon>
    </lineage>
</organism>
<dbReference type="SUPFAM" id="SSF51905">
    <property type="entry name" value="FAD/NAD(P)-binding domain"/>
    <property type="match status" value="1"/>
</dbReference>
<feature type="binding site" evidence="4">
    <location>
        <position position="259"/>
    </location>
    <ligand>
        <name>NAD(+)</name>
        <dbReference type="ChEBI" id="CHEBI:57540"/>
    </ligand>
</feature>
<dbReference type="GO" id="GO:0000166">
    <property type="term" value="F:nucleotide binding"/>
    <property type="evidence" value="ECO:0007669"/>
    <property type="project" value="UniProtKB-KW"/>
</dbReference>
<dbReference type="Pfam" id="PF07992">
    <property type="entry name" value="Pyr_redox_2"/>
    <property type="match status" value="1"/>
</dbReference>
<dbReference type="PIRSF" id="PIRSF000350">
    <property type="entry name" value="Mercury_reductase_MerA"/>
    <property type="match status" value="1"/>
</dbReference>